<dbReference type="AlphaFoldDB" id="A0AAU9IGK5"/>
<keyword evidence="2" id="KW-1133">Transmembrane helix</keyword>
<comment type="caution">
    <text evidence="3">The sequence shown here is derived from an EMBL/GenBank/DDBJ whole genome shotgun (WGS) entry which is preliminary data.</text>
</comment>
<protein>
    <submittedName>
        <fullName evidence="3">Uncharacterized protein</fullName>
    </submittedName>
</protein>
<dbReference type="PANTHER" id="PTHR11567">
    <property type="entry name" value="ACID PHOSPHATASE-RELATED"/>
    <property type="match status" value="1"/>
</dbReference>
<dbReference type="InterPro" id="IPR050645">
    <property type="entry name" value="Histidine_acid_phosphatase"/>
</dbReference>
<evidence type="ECO:0000313" key="4">
    <source>
        <dbReference type="Proteomes" id="UP001162131"/>
    </source>
</evidence>
<dbReference type="SUPFAM" id="SSF53254">
    <property type="entry name" value="Phosphoglycerate mutase-like"/>
    <property type="match status" value="1"/>
</dbReference>
<organism evidence="3 4">
    <name type="scientific">Blepharisma stoltei</name>
    <dbReference type="NCBI Taxonomy" id="1481888"/>
    <lineage>
        <taxon>Eukaryota</taxon>
        <taxon>Sar</taxon>
        <taxon>Alveolata</taxon>
        <taxon>Ciliophora</taxon>
        <taxon>Postciliodesmatophora</taxon>
        <taxon>Heterotrichea</taxon>
        <taxon>Heterotrichida</taxon>
        <taxon>Blepharismidae</taxon>
        <taxon>Blepharisma</taxon>
    </lineage>
</organism>
<dbReference type="Proteomes" id="UP001162131">
    <property type="component" value="Unassembled WGS sequence"/>
</dbReference>
<dbReference type="InterPro" id="IPR029033">
    <property type="entry name" value="His_PPase_superfam"/>
</dbReference>
<keyword evidence="4" id="KW-1185">Reference proteome</keyword>
<reference evidence="3" key="1">
    <citation type="submission" date="2021-09" db="EMBL/GenBank/DDBJ databases">
        <authorList>
            <consortium name="AG Swart"/>
            <person name="Singh M."/>
            <person name="Singh A."/>
            <person name="Seah K."/>
            <person name="Emmerich C."/>
        </authorList>
    </citation>
    <scope>NUCLEOTIDE SEQUENCE</scope>
    <source>
        <strain evidence="3">ATCC30299</strain>
    </source>
</reference>
<gene>
    <name evidence="3" type="ORF">BSTOLATCC_MIC1113</name>
</gene>
<evidence type="ECO:0000256" key="2">
    <source>
        <dbReference type="SAM" id="Phobius"/>
    </source>
</evidence>
<sequence length="374" mass="44493">MNFFQIIFLSFASAELLFVTEISKEGLKTLPKVYPWSLQEEPNSLTKEGFDQHYQIGQKLKEKYHLLIHPYYTEEDIISKSCSSLSCISSSKAQLEGIYGKPYDFKINFTREVDDFLFKPQKACPRINWLLSYRLEHKAWKEVWGRILVHEKSLEKLVGDSIDMWNIYDLGSVLVSYKDREIPYPNEITKEEAETVIEAYYRFQDTLMFGSRDQGILATNEMMINLLRSLNHAVSKPHLLKQRLHIYVGDDAWYMAIMRILGMDYSPSSPASALFIELHRLGDDHRIRFWQKNSYIEVPECGLECDFREFDRIITKRNFKAEKQHRTLCFTLEEIKEFYWQKYLLMFFACMFFFLIFKYNTQLAVWIGKKFKQE</sequence>
<keyword evidence="2" id="KW-0472">Membrane</keyword>
<keyword evidence="2" id="KW-0812">Transmembrane</keyword>
<dbReference type="EMBL" id="CAJZBQ010000002">
    <property type="protein sequence ID" value="CAG9310259.1"/>
    <property type="molecule type" value="Genomic_DNA"/>
</dbReference>
<dbReference type="GO" id="GO:0016791">
    <property type="term" value="F:phosphatase activity"/>
    <property type="evidence" value="ECO:0007669"/>
    <property type="project" value="TreeGrafter"/>
</dbReference>
<accession>A0AAU9IGK5</accession>
<proteinExistence type="predicted"/>
<evidence type="ECO:0000313" key="3">
    <source>
        <dbReference type="EMBL" id="CAG9310259.1"/>
    </source>
</evidence>
<keyword evidence="1" id="KW-0378">Hydrolase</keyword>
<name>A0AAU9IGK5_9CILI</name>
<dbReference type="Gene3D" id="3.40.50.1240">
    <property type="entry name" value="Phosphoglycerate mutase-like"/>
    <property type="match status" value="1"/>
</dbReference>
<evidence type="ECO:0000256" key="1">
    <source>
        <dbReference type="ARBA" id="ARBA00022801"/>
    </source>
</evidence>
<feature type="transmembrane region" description="Helical" evidence="2">
    <location>
        <begin position="338"/>
        <end position="357"/>
    </location>
</feature>
<dbReference type="PANTHER" id="PTHR11567:SF110">
    <property type="entry name" value="2-PHOSPHOXYLOSE PHOSPHATASE 1"/>
    <property type="match status" value="1"/>
</dbReference>